<evidence type="ECO:0000259" key="2">
    <source>
        <dbReference type="Pfam" id="PF13386"/>
    </source>
</evidence>
<reference evidence="3 4" key="1">
    <citation type="submission" date="2019-03" db="EMBL/GenBank/DDBJ databases">
        <title>Genomic Encyclopedia of Archaeal and Bacterial Type Strains, Phase II (KMG-II): from individual species to whole genera.</title>
        <authorList>
            <person name="Goeker M."/>
        </authorList>
    </citation>
    <scope>NUCLEOTIDE SEQUENCE [LARGE SCALE GENOMIC DNA]</scope>
    <source>
        <strain evidence="3 4">DSM 19035</strain>
    </source>
</reference>
<feature type="transmembrane region" description="Helical" evidence="1">
    <location>
        <begin position="158"/>
        <end position="178"/>
    </location>
</feature>
<dbReference type="Pfam" id="PF13386">
    <property type="entry name" value="DsbD_2"/>
    <property type="match status" value="1"/>
</dbReference>
<keyword evidence="4" id="KW-1185">Reference proteome</keyword>
<comment type="caution">
    <text evidence="3">The sequence shown here is derived from an EMBL/GenBank/DDBJ whole genome shotgun (WGS) entry which is preliminary data.</text>
</comment>
<name>A0A4R6SZ70_9SPHI</name>
<dbReference type="AlphaFoldDB" id="A0A4R6SZ70"/>
<gene>
    <name evidence="3" type="ORF">ATK78_0433</name>
</gene>
<feature type="domain" description="Urease accessory protein UreH-like transmembrane" evidence="2">
    <location>
        <begin position="7"/>
        <end position="201"/>
    </location>
</feature>
<organism evidence="3 4">
    <name type="scientific">Pedobacter metabolipauper</name>
    <dbReference type="NCBI Taxonomy" id="425513"/>
    <lineage>
        <taxon>Bacteria</taxon>
        <taxon>Pseudomonadati</taxon>
        <taxon>Bacteroidota</taxon>
        <taxon>Sphingobacteriia</taxon>
        <taxon>Sphingobacteriales</taxon>
        <taxon>Sphingobacteriaceae</taxon>
        <taxon>Pedobacter</taxon>
    </lineage>
</organism>
<keyword evidence="1" id="KW-1133">Transmembrane helix</keyword>
<evidence type="ECO:0000256" key="1">
    <source>
        <dbReference type="SAM" id="Phobius"/>
    </source>
</evidence>
<evidence type="ECO:0000313" key="4">
    <source>
        <dbReference type="Proteomes" id="UP000295620"/>
    </source>
</evidence>
<feature type="transmembrane region" description="Helical" evidence="1">
    <location>
        <begin position="6"/>
        <end position="30"/>
    </location>
</feature>
<dbReference type="InterPro" id="IPR039447">
    <property type="entry name" value="UreH-like_TM_dom"/>
</dbReference>
<dbReference type="PANTHER" id="PTHR42208:SF1">
    <property type="entry name" value="HEAVY METAL TRANSPORTER"/>
    <property type="match status" value="1"/>
</dbReference>
<sequence>MSPEKLAFMIGLLGSVHCVGMCGPLAFAVPSVKPGWVYVVFDKLTYQFGRIISYCLLGILAGLIGRQIWMAGFQQGVSIVSGILILAAACSRIFQLRTIKGNSLFLKPFNKLFNYALKHKANHIIIGIINGFLPCGFVYLALAGAINTEGVSHAVTYMFWFGMGTLPLMLIATISVSFTGNLFRRKINRIIPYMMLCLGIWFIFRGMELNIPYLSPAKASQEVTDCR</sequence>
<protein>
    <recommendedName>
        <fullName evidence="2">Urease accessory protein UreH-like transmembrane domain-containing protein</fullName>
    </recommendedName>
</protein>
<evidence type="ECO:0000313" key="3">
    <source>
        <dbReference type="EMBL" id="TDQ11315.1"/>
    </source>
</evidence>
<dbReference type="PANTHER" id="PTHR42208">
    <property type="entry name" value="HEAVY METAL TRANSPORTER-RELATED"/>
    <property type="match status" value="1"/>
</dbReference>
<dbReference type="OrthoDB" id="594443at2"/>
<proteinExistence type="predicted"/>
<feature type="transmembrane region" description="Helical" evidence="1">
    <location>
        <begin position="51"/>
        <end position="69"/>
    </location>
</feature>
<keyword evidence="1" id="KW-0812">Transmembrane</keyword>
<dbReference type="EMBL" id="SNYC01000003">
    <property type="protein sequence ID" value="TDQ11315.1"/>
    <property type="molecule type" value="Genomic_DNA"/>
</dbReference>
<feature type="transmembrane region" description="Helical" evidence="1">
    <location>
        <begin position="124"/>
        <end position="146"/>
    </location>
</feature>
<keyword evidence="1" id="KW-0472">Membrane</keyword>
<dbReference type="Proteomes" id="UP000295620">
    <property type="component" value="Unassembled WGS sequence"/>
</dbReference>
<feature type="transmembrane region" description="Helical" evidence="1">
    <location>
        <begin position="190"/>
        <end position="207"/>
    </location>
</feature>
<accession>A0A4R6SZ70</accession>